<dbReference type="EMBL" id="OX459951">
    <property type="protein sequence ID" value="CAI9157395.1"/>
    <property type="molecule type" value="Genomic_DNA"/>
</dbReference>
<feature type="compositionally biased region" description="Polar residues" evidence="1">
    <location>
        <begin position="236"/>
        <end position="245"/>
    </location>
</feature>
<dbReference type="Proteomes" id="UP001176941">
    <property type="component" value="Chromosome 15"/>
</dbReference>
<evidence type="ECO:0000313" key="3">
    <source>
        <dbReference type="Proteomes" id="UP001176941"/>
    </source>
</evidence>
<keyword evidence="3" id="KW-1185">Reference proteome</keyword>
<proteinExistence type="predicted"/>
<feature type="compositionally biased region" description="Low complexity" evidence="1">
    <location>
        <begin position="50"/>
        <end position="61"/>
    </location>
</feature>
<feature type="compositionally biased region" description="Polar residues" evidence="1">
    <location>
        <begin position="14"/>
        <end position="25"/>
    </location>
</feature>
<accession>A0ABN8Y734</accession>
<feature type="region of interest" description="Disordered" evidence="1">
    <location>
        <begin position="156"/>
        <end position="245"/>
    </location>
</feature>
<evidence type="ECO:0000313" key="2">
    <source>
        <dbReference type="EMBL" id="CAI9157395.1"/>
    </source>
</evidence>
<organism evidence="2 3">
    <name type="scientific">Rangifer tarandus platyrhynchus</name>
    <name type="common">Svalbard reindeer</name>
    <dbReference type="NCBI Taxonomy" id="3082113"/>
    <lineage>
        <taxon>Eukaryota</taxon>
        <taxon>Metazoa</taxon>
        <taxon>Chordata</taxon>
        <taxon>Craniata</taxon>
        <taxon>Vertebrata</taxon>
        <taxon>Euteleostomi</taxon>
        <taxon>Mammalia</taxon>
        <taxon>Eutheria</taxon>
        <taxon>Laurasiatheria</taxon>
        <taxon>Artiodactyla</taxon>
        <taxon>Ruminantia</taxon>
        <taxon>Pecora</taxon>
        <taxon>Cervidae</taxon>
        <taxon>Odocoileinae</taxon>
        <taxon>Rangifer</taxon>
    </lineage>
</organism>
<feature type="compositionally biased region" description="Basic and acidic residues" evidence="1">
    <location>
        <begin position="188"/>
        <end position="199"/>
    </location>
</feature>
<sequence length="245" mass="27187">MAPPAWTQVVSRNFNESVSSLSPTPRQERRLSWNSDTWLPRDPPPTPACGQARAPDAGPRAARQHPAAEPRGRSRLAPSWSPTRQLHRLSVPECQTSNGDAWGPRATAATVGRKSNHPATWLRASYAKKELAEGKEVRPGTRIGTDAERQLSSFITVDADHEGSRKQKPGQGFPGRAHSPQGWTGWEARLEKFRGRRPGDPPSPENIRRQRTPLPPAICYTLIPQGDHSSPHETKVQLNKYSMRT</sequence>
<protein>
    <submittedName>
        <fullName evidence="2">Uncharacterized protein</fullName>
    </submittedName>
</protein>
<name>A0ABN8Y734_RANTA</name>
<gene>
    <name evidence="2" type="ORF">MRATA1EN1_LOCUS6357</name>
</gene>
<feature type="region of interest" description="Disordered" evidence="1">
    <location>
        <begin position="14"/>
        <end position="103"/>
    </location>
</feature>
<reference evidence="2" key="1">
    <citation type="submission" date="2023-04" db="EMBL/GenBank/DDBJ databases">
        <authorList>
            <consortium name="ELIXIR-Norway"/>
        </authorList>
    </citation>
    <scope>NUCLEOTIDE SEQUENCE [LARGE SCALE GENOMIC DNA]</scope>
</reference>
<evidence type="ECO:0000256" key="1">
    <source>
        <dbReference type="SAM" id="MobiDB-lite"/>
    </source>
</evidence>